<evidence type="ECO:0000256" key="1">
    <source>
        <dbReference type="ARBA" id="ARBA00004651"/>
    </source>
</evidence>
<dbReference type="PATRIC" id="fig|1758689.4.peg.1990"/>
<feature type="transmembrane region" description="Helical" evidence="8">
    <location>
        <begin position="392"/>
        <end position="411"/>
    </location>
</feature>
<keyword evidence="7 8" id="KW-0472">Membrane</keyword>
<dbReference type="STRING" id="1758689.SGUI_1925"/>
<accession>A0A1B1ND57</accession>
<evidence type="ECO:0000256" key="6">
    <source>
        <dbReference type="ARBA" id="ARBA00022989"/>
    </source>
</evidence>
<reference evidence="9 10" key="1">
    <citation type="submission" date="2016-03" db="EMBL/GenBank/DDBJ databases">
        <title>Shallow-sea hydrothermal system.</title>
        <authorList>
            <person name="Tang K."/>
        </authorList>
    </citation>
    <scope>NUCLEOTIDE SEQUENCE [LARGE SCALE GENOMIC DNA]</scope>
    <source>
        <strain evidence="9 10">JLT9</strain>
    </source>
</reference>
<evidence type="ECO:0000256" key="2">
    <source>
        <dbReference type="ARBA" id="ARBA00010199"/>
    </source>
</evidence>
<feature type="transmembrane region" description="Helical" evidence="8">
    <location>
        <begin position="325"/>
        <end position="346"/>
    </location>
</feature>
<dbReference type="GO" id="GO:0042910">
    <property type="term" value="F:xenobiotic transmembrane transporter activity"/>
    <property type="evidence" value="ECO:0007669"/>
    <property type="project" value="InterPro"/>
</dbReference>
<feature type="transmembrane region" description="Helical" evidence="8">
    <location>
        <begin position="282"/>
        <end position="304"/>
    </location>
</feature>
<name>A0A1B1ND57_9MICO</name>
<dbReference type="NCBIfam" id="TIGR00797">
    <property type="entry name" value="matE"/>
    <property type="match status" value="1"/>
</dbReference>
<dbReference type="InterPro" id="IPR002528">
    <property type="entry name" value="MATE_fam"/>
</dbReference>
<comment type="similarity">
    <text evidence="2">Belongs to the multi antimicrobial extrusion (MATE) (TC 2.A.66.1) family.</text>
</comment>
<organism evidence="9 10">
    <name type="scientific">Serinicoccus hydrothermalis</name>
    <dbReference type="NCBI Taxonomy" id="1758689"/>
    <lineage>
        <taxon>Bacteria</taxon>
        <taxon>Bacillati</taxon>
        <taxon>Actinomycetota</taxon>
        <taxon>Actinomycetes</taxon>
        <taxon>Micrococcales</taxon>
        <taxon>Ornithinimicrobiaceae</taxon>
        <taxon>Serinicoccus</taxon>
    </lineage>
</organism>
<dbReference type="GO" id="GO:0015297">
    <property type="term" value="F:antiporter activity"/>
    <property type="evidence" value="ECO:0007669"/>
    <property type="project" value="InterPro"/>
</dbReference>
<keyword evidence="6 8" id="KW-1133">Transmembrane helix</keyword>
<evidence type="ECO:0000256" key="4">
    <source>
        <dbReference type="ARBA" id="ARBA00022475"/>
    </source>
</evidence>
<gene>
    <name evidence="9" type="ORF">SGUI_1925</name>
</gene>
<feature type="transmembrane region" description="Helical" evidence="8">
    <location>
        <begin position="26"/>
        <end position="46"/>
    </location>
</feature>
<dbReference type="AlphaFoldDB" id="A0A1B1ND57"/>
<keyword evidence="5 8" id="KW-0812">Transmembrane</keyword>
<protein>
    <submittedName>
        <fullName evidence="9">DNA-damage-inducible protein F</fullName>
    </submittedName>
</protein>
<dbReference type="InterPro" id="IPR044644">
    <property type="entry name" value="DinF-like"/>
</dbReference>
<keyword evidence="4" id="KW-1003">Cell membrane</keyword>
<evidence type="ECO:0000313" key="10">
    <source>
        <dbReference type="Proteomes" id="UP000092482"/>
    </source>
</evidence>
<feature type="transmembrane region" description="Helical" evidence="8">
    <location>
        <begin position="176"/>
        <end position="195"/>
    </location>
</feature>
<evidence type="ECO:0000313" key="9">
    <source>
        <dbReference type="EMBL" id="ANS79321.1"/>
    </source>
</evidence>
<evidence type="ECO:0000256" key="8">
    <source>
        <dbReference type="SAM" id="Phobius"/>
    </source>
</evidence>
<feature type="transmembrane region" description="Helical" evidence="8">
    <location>
        <begin position="201"/>
        <end position="224"/>
    </location>
</feature>
<feature type="transmembrane region" description="Helical" evidence="8">
    <location>
        <begin position="102"/>
        <end position="125"/>
    </location>
</feature>
<feature type="transmembrane region" description="Helical" evidence="8">
    <location>
        <begin position="423"/>
        <end position="442"/>
    </location>
</feature>
<dbReference type="EMBL" id="CP014989">
    <property type="protein sequence ID" value="ANS79321.1"/>
    <property type="molecule type" value="Genomic_DNA"/>
</dbReference>
<feature type="transmembrane region" description="Helical" evidence="8">
    <location>
        <begin position="58"/>
        <end position="81"/>
    </location>
</feature>
<dbReference type="PANTHER" id="PTHR42893">
    <property type="entry name" value="PROTEIN DETOXIFICATION 44, CHLOROPLASTIC-RELATED"/>
    <property type="match status" value="1"/>
</dbReference>
<dbReference type="CDD" id="cd13136">
    <property type="entry name" value="MATE_DinF_like"/>
    <property type="match status" value="1"/>
</dbReference>
<feature type="transmembrane region" description="Helical" evidence="8">
    <location>
        <begin position="358"/>
        <end position="380"/>
    </location>
</feature>
<dbReference type="PIRSF" id="PIRSF006603">
    <property type="entry name" value="DinF"/>
    <property type="match status" value="1"/>
</dbReference>
<feature type="transmembrane region" description="Helical" evidence="8">
    <location>
        <begin position="145"/>
        <end position="169"/>
    </location>
</feature>
<dbReference type="Pfam" id="PF01554">
    <property type="entry name" value="MatE"/>
    <property type="match status" value="2"/>
</dbReference>
<keyword evidence="3" id="KW-0813">Transport</keyword>
<evidence type="ECO:0000256" key="7">
    <source>
        <dbReference type="ARBA" id="ARBA00023136"/>
    </source>
</evidence>
<evidence type="ECO:0000256" key="3">
    <source>
        <dbReference type="ARBA" id="ARBA00022448"/>
    </source>
</evidence>
<evidence type="ECO:0000256" key="5">
    <source>
        <dbReference type="ARBA" id="ARBA00022692"/>
    </source>
</evidence>
<dbReference type="Proteomes" id="UP000092482">
    <property type="component" value="Chromosome"/>
</dbReference>
<keyword evidence="10" id="KW-1185">Reference proteome</keyword>
<sequence length="456" mass="46694">MVRGRLSGVAQRDTRETAGASRSREILRLAVPAFLALVAEPLFLLADSAIVGHLGTSALAGLGVASAVLLTAVNIFIFLAYGTTAVVARRLGAGDERGAVSAGIDGVWLALMLGAVGAIVTAVLAQPLVQLFGASDAVVAEAVTYLRWSALGIPSMLVVLAATGVLRGLQDTRTPLVASVVGFTGNAALSLLLVHGVGWGIAGAAIGTVIAQTGMALGLVLVVVRGARRLGSSLTFHGAGVLRAARGGIPLLVRTIALRAALLLTTWSAAGLGDEQLAAHQVALTVWSTLAFALDALAIAAQALTGKTLGASDVEGTRAATAVMVRWSVWFGVILAVLIVALHRVIPLGFSQDPDVRSALAAALLVVAVGQPIAGIAFILDGVLIGAGDTRWLAWAQVAATVAYLPMVLAVRLSGAEGTAGLVWLWIAFTGFMTVRSVLMWLRARGDAWMVVGAER</sequence>
<dbReference type="PANTHER" id="PTHR42893:SF46">
    <property type="entry name" value="PROTEIN DETOXIFICATION 44, CHLOROPLASTIC"/>
    <property type="match status" value="1"/>
</dbReference>
<dbReference type="InterPro" id="IPR048279">
    <property type="entry name" value="MdtK-like"/>
</dbReference>
<feature type="transmembrane region" description="Helical" evidence="8">
    <location>
        <begin position="251"/>
        <end position="270"/>
    </location>
</feature>
<proteinExistence type="inferred from homology"/>
<dbReference type="KEGG" id="serj:SGUI_1925"/>
<dbReference type="GO" id="GO:0005886">
    <property type="term" value="C:plasma membrane"/>
    <property type="evidence" value="ECO:0007669"/>
    <property type="project" value="UniProtKB-SubCell"/>
</dbReference>
<comment type="subcellular location">
    <subcellularLocation>
        <location evidence="1">Cell membrane</location>
        <topology evidence="1">Multi-pass membrane protein</topology>
    </subcellularLocation>
</comment>